<protein>
    <recommendedName>
        <fullName evidence="7">Dethiobiotin synthase</fullName>
    </recommendedName>
</protein>
<dbReference type="GO" id="GO:0000287">
    <property type="term" value="F:magnesium ion binding"/>
    <property type="evidence" value="ECO:0007669"/>
    <property type="project" value="InterPro"/>
</dbReference>
<gene>
    <name evidence="6" type="ORF">CDEB00056_LOCUS12768</name>
</gene>
<feature type="region of interest" description="Disordered" evidence="5">
    <location>
        <begin position="179"/>
        <end position="204"/>
    </location>
</feature>
<dbReference type="AlphaFoldDB" id="A0A7S3Q6X6"/>
<dbReference type="InterPro" id="IPR015421">
    <property type="entry name" value="PyrdxlP-dep_Trfase_major"/>
</dbReference>
<evidence type="ECO:0008006" key="7">
    <source>
        <dbReference type="Google" id="ProtNLM"/>
    </source>
</evidence>
<dbReference type="InterPro" id="IPR027417">
    <property type="entry name" value="P-loop_NTPase"/>
</dbReference>
<accession>A0A7S3Q6X6</accession>
<dbReference type="InterPro" id="IPR005814">
    <property type="entry name" value="Aminotrans_3"/>
</dbReference>
<dbReference type="Gene3D" id="3.90.1150.10">
    <property type="entry name" value="Aspartate Aminotransferase, domain 1"/>
    <property type="match status" value="1"/>
</dbReference>
<keyword evidence="3" id="KW-0808">Transferase</keyword>
<dbReference type="GO" id="GO:0030170">
    <property type="term" value="F:pyridoxal phosphate binding"/>
    <property type="evidence" value="ECO:0007669"/>
    <property type="project" value="InterPro"/>
</dbReference>
<sequence>MIWSKRLITSIKTNCSRKNVPSLSSFSTLPSLHVSKDVPTHIIFGANTDVGKTIVSTSLVRSHVQCNPDQGKGKVHYIKPLQCGGSDEGFVTKHVSNLNGAGDGTGAGWEGHTLFNWDTPASPHLASRLENKPMSDEQVLSSLYSKLSEVNSNSNSNSIAMQEHCGRLLIETAGGVLSPSSASPDNNLPKHANASMNNSSNKSSSASWGWSTQADLYKPLQLPAVLVGDGRLGGISATLSALESLIIRGYDVHGIVFIDDNDGEHGSNLPALREYASRILALRSGSGRSLLKEEGSIVSLPPIPDISIPLDEWFASNEVVEQTARLDDFLCQSWRDHVDVLQGLRENGKESLWWPFTQHQGHNDNKITATVIDGATGDNFSILHDNDKDGMERTSHFDACASWWTQGMGHGETSLGLAAAAAAGKFGHVIFPDVVHAPATELADRLLHSKSGPGRDWASRVFFTDDGSTAVEVAIKMGLKKFVYDREKNGKGPLEEGIKLTVCAQQDCYHGDTLGVMDVAEPSVFNEGQHPWYEPKGLFLSYPTIRYKDGKIGLTPTKCTGQDNGMFNDIDEIMNVDERLKSDLYSHYCDQIQSEWDDYEEGDESFLIGSVIIEPILLGAGGMRFIDPLWQRALMDIARSKDVPVIFDEVASGLYRVGVSSCREILKADPDIAAYAKLLTGGLVPMSVTLATEDVFNTYLGDTKGQALLHGHSYTAHPVGCVSSIHALDAYAELFEGGDSNEDNTKAFFDQGVVSQLSKLPFVAESMSLGTVVAVTLEADSGGSGYTAAGRSLPVVQHLMKNGVYARPLGNVVYIMVSPLTSREECSRLCGVLKDAILSLQQ</sequence>
<dbReference type="PANTHER" id="PTHR42684:SF3">
    <property type="entry name" value="ADENOSYLMETHIONINE-8-AMINO-7-OXONONANOATE AMINOTRANSFERASE"/>
    <property type="match status" value="1"/>
</dbReference>
<comment type="subcellular location">
    <subcellularLocation>
        <location evidence="1">Mitochondrion</location>
    </subcellularLocation>
</comment>
<dbReference type="SUPFAM" id="SSF52540">
    <property type="entry name" value="P-loop containing nucleoside triphosphate hydrolases"/>
    <property type="match status" value="1"/>
</dbReference>
<dbReference type="GO" id="GO:0005524">
    <property type="term" value="F:ATP binding"/>
    <property type="evidence" value="ECO:0007669"/>
    <property type="project" value="InterPro"/>
</dbReference>
<dbReference type="GO" id="GO:0004141">
    <property type="term" value="F:dethiobiotin synthase activity"/>
    <property type="evidence" value="ECO:0007669"/>
    <property type="project" value="InterPro"/>
</dbReference>
<dbReference type="Pfam" id="PF00202">
    <property type="entry name" value="Aminotran_3"/>
    <property type="match status" value="1"/>
</dbReference>
<dbReference type="HAMAP" id="MF_00336">
    <property type="entry name" value="BioD"/>
    <property type="match status" value="1"/>
</dbReference>
<dbReference type="GO" id="GO:0005739">
    <property type="term" value="C:mitochondrion"/>
    <property type="evidence" value="ECO:0007669"/>
    <property type="project" value="UniProtKB-SubCell"/>
</dbReference>
<evidence type="ECO:0000256" key="2">
    <source>
        <dbReference type="ARBA" id="ARBA00022576"/>
    </source>
</evidence>
<evidence type="ECO:0000256" key="3">
    <source>
        <dbReference type="ARBA" id="ARBA00022679"/>
    </source>
</evidence>
<dbReference type="PANTHER" id="PTHR42684">
    <property type="entry name" value="ADENOSYLMETHIONINE-8-AMINO-7-OXONONANOATE AMINOTRANSFERASE"/>
    <property type="match status" value="1"/>
</dbReference>
<name>A0A7S3Q6X6_9STRA</name>
<organism evidence="6">
    <name type="scientific">Chaetoceros debilis</name>
    <dbReference type="NCBI Taxonomy" id="122233"/>
    <lineage>
        <taxon>Eukaryota</taxon>
        <taxon>Sar</taxon>
        <taxon>Stramenopiles</taxon>
        <taxon>Ochrophyta</taxon>
        <taxon>Bacillariophyta</taxon>
        <taxon>Coscinodiscophyceae</taxon>
        <taxon>Chaetocerotophycidae</taxon>
        <taxon>Chaetocerotales</taxon>
        <taxon>Chaetocerotaceae</taxon>
        <taxon>Chaetoceros</taxon>
    </lineage>
</organism>
<dbReference type="UniPathway" id="UPA00078"/>
<keyword evidence="2" id="KW-0032">Aminotransferase</keyword>
<evidence type="ECO:0000256" key="4">
    <source>
        <dbReference type="ARBA" id="ARBA00022898"/>
    </source>
</evidence>
<evidence type="ECO:0000313" key="6">
    <source>
        <dbReference type="EMBL" id="CAE0467915.1"/>
    </source>
</evidence>
<dbReference type="InterPro" id="IPR015422">
    <property type="entry name" value="PyrdxlP-dep_Trfase_small"/>
</dbReference>
<dbReference type="Gene3D" id="3.40.50.300">
    <property type="entry name" value="P-loop containing nucleotide triphosphate hydrolases"/>
    <property type="match status" value="1"/>
</dbReference>
<proteinExistence type="inferred from homology"/>
<keyword evidence="4" id="KW-0663">Pyridoxal phosphate</keyword>
<dbReference type="GO" id="GO:0004015">
    <property type="term" value="F:adenosylmethionine-8-amino-7-oxononanoate transaminase activity"/>
    <property type="evidence" value="ECO:0007669"/>
    <property type="project" value="TreeGrafter"/>
</dbReference>
<dbReference type="EMBL" id="HBIO01016579">
    <property type="protein sequence ID" value="CAE0467915.1"/>
    <property type="molecule type" value="Transcribed_RNA"/>
</dbReference>
<evidence type="ECO:0000256" key="1">
    <source>
        <dbReference type="ARBA" id="ARBA00004173"/>
    </source>
</evidence>
<dbReference type="InterPro" id="IPR015424">
    <property type="entry name" value="PyrdxlP-dep_Trfase"/>
</dbReference>
<dbReference type="PROSITE" id="PS00600">
    <property type="entry name" value="AA_TRANSFER_CLASS_3"/>
    <property type="match status" value="1"/>
</dbReference>
<dbReference type="InterPro" id="IPR004472">
    <property type="entry name" value="DTB_synth_BioD"/>
</dbReference>
<feature type="compositionally biased region" description="Low complexity" evidence="5">
    <location>
        <begin position="192"/>
        <end position="204"/>
    </location>
</feature>
<dbReference type="SUPFAM" id="SSF53383">
    <property type="entry name" value="PLP-dependent transferases"/>
    <property type="match status" value="1"/>
</dbReference>
<evidence type="ECO:0000256" key="5">
    <source>
        <dbReference type="SAM" id="MobiDB-lite"/>
    </source>
</evidence>
<dbReference type="Gene3D" id="3.40.640.10">
    <property type="entry name" value="Type I PLP-dependent aspartate aminotransferase-like (Major domain)"/>
    <property type="match status" value="1"/>
</dbReference>
<dbReference type="GO" id="GO:0009102">
    <property type="term" value="P:biotin biosynthetic process"/>
    <property type="evidence" value="ECO:0007669"/>
    <property type="project" value="UniProtKB-UniPathway"/>
</dbReference>
<dbReference type="Pfam" id="PF13500">
    <property type="entry name" value="AAA_26"/>
    <property type="match status" value="1"/>
</dbReference>
<reference evidence="6" key="1">
    <citation type="submission" date="2021-01" db="EMBL/GenBank/DDBJ databases">
        <authorList>
            <person name="Corre E."/>
            <person name="Pelletier E."/>
            <person name="Niang G."/>
            <person name="Scheremetjew M."/>
            <person name="Finn R."/>
            <person name="Kale V."/>
            <person name="Holt S."/>
            <person name="Cochrane G."/>
            <person name="Meng A."/>
            <person name="Brown T."/>
            <person name="Cohen L."/>
        </authorList>
    </citation>
    <scope>NUCLEOTIDE SEQUENCE</scope>
    <source>
        <strain evidence="6">MM31A-1</strain>
    </source>
</reference>
<dbReference type="CDD" id="cd03109">
    <property type="entry name" value="DTBS"/>
    <property type="match status" value="1"/>
</dbReference>
<dbReference type="InterPro" id="IPR049704">
    <property type="entry name" value="Aminotrans_3_PPA_site"/>
</dbReference>